<accession>A0A6L2KB19</accession>
<dbReference type="GO" id="GO:0016301">
    <property type="term" value="F:kinase activity"/>
    <property type="evidence" value="ECO:0007669"/>
    <property type="project" value="UniProtKB-KW"/>
</dbReference>
<dbReference type="AlphaFoldDB" id="A0A6L2KB19"/>
<protein>
    <submittedName>
        <fullName evidence="2">Xylulose kinase-1</fullName>
    </submittedName>
</protein>
<keyword evidence="1" id="KW-0175">Coiled coil</keyword>
<keyword evidence="2" id="KW-0418">Kinase</keyword>
<gene>
    <name evidence="2" type="ORF">Tci_018641</name>
</gene>
<dbReference type="EMBL" id="BKCJ010002156">
    <property type="protein sequence ID" value="GEU46663.1"/>
    <property type="molecule type" value="Genomic_DNA"/>
</dbReference>
<keyword evidence="2" id="KW-0808">Transferase</keyword>
<organism evidence="2">
    <name type="scientific">Tanacetum cinerariifolium</name>
    <name type="common">Dalmatian daisy</name>
    <name type="synonym">Chrysanthemum cinerariifolium</name>
    <dbReference type="NCBI Taxonomy" id="118510"/>
    <lineage>
        <taxon>Eukaryota</taxon>
        <taxon>Viridiplantae</taxon>
        <taxon>Streptophyta</taxon>
        <taxon>Embryophyta</taxon>
        <taxon>Tracheophyta</taxon>
        <taxon>Spermatophyta</taxon>
        <taxon>Magnoliopsida</taxon>
        <taxon>eudicotyledons</taxon>
        <taxon>Gunneridae</taxon>
        <taxon>Pentapetalae</taxon>
        <taxon>asterids</taxon>
        <taxon>campanulids</taxon>
        <taxon>Asterales</taxon>
        <taxon>Asteraceae</taxon>
        <taxon>Asteroideae</taxon>
        <taxon>Anthemideae</taxon>
        <taxon>Anthemidinae</taxon>
        <taxon>Tanacetum</taxon>
    </lineage>
</organism>
<comment type="caution">
    <text evidence="2">The sequence shown here is derived from an EMBL/GenBank/DDBJ whole genome shotgun (WGS) entry which is preliminary data.</text>
</comment>
<sequence>MVTYLSKSDAGKGFNQIIDFLNGSYIEYALTVNPTIYVSCIKQFWNTVTIKQSNDVTRLQALVDKKKVMVTKAAIRDALRLDDAEGVDCLSNEEIFTEFARMGYEKPSTKLTFYKAFFSRSTRCLCPLARRVEHLEHDKVAQDLEITKLKIRVKKLERENKVKALKLRRLRKVGTSQRVNTSDDTIIKDVSNQGRIIDELDKDEGAVLMNEKEETKEEAVEVVTTAKLIIKVVAAVSETVSAAVVAPTVTTISAATVVPTVTAVPVKVDVPSIKQRRGVIIRDSKEESSAKTPIETKSKDKGKCIMVEEPKPMKKKQQVELDEAYARKLQEELNHGIDWEFAIDHVKQKAKEKVPVMDYQIVHFNNKPHYKIIRADGTHQLYVSFITLLKNFDREELDSLWSIVKERFSTLKLNNFSDDYLLITLRAMFGRSDGQDQIWKSQRNFSAARQKLMLLDTAAG</sequence>
<name>A0A6L2KB19_TANCI</name>
<feature type="coiled-coil region" evidence="1">
    <location>
        <begin position="139"/>
        <end position="173"/>
    </location>
</feature>
<reference evidence="2" key="1">
    <citation type="journal article" date="2019" name="Sci. Rep.">
        <title>Draft genome of Tanacetum cinerariifolium, the natural source of mosquito coil.</title>
        <authorList>
            <person name="Yamashiro T."/>
            <person name="Shiraishi A."/>
            <person name="Satake H."/>
            <person name="Nakayama K."/>
        </authorList>
    </citation>
    <scope>NUCLEOTIDE SEQUENCE</scope>
</reference>
<evidence type="ECO:0000256" key="1">
    <source>
        <dbReference type="SAM" id="Coils"/>
    </source>
</evidence>
<proteinExistence type="predicted"/>
<evidence type="ECO:0000313" key="2">
    <source>
        <dbReference type="EMBL" id="GEU46663.1"/>
    </source>
</evidence>